<reference evidence="2" key="1">
    <citation type="submission" date="2016-10" db="EMBL/GenBank/DDBJ databases">
        <authorList>
            <person name="Varghese N."/>
            <person name="Submissions S."/>
        </authorList>
    </citation>
    <scope>NUCLEOTIDE SEQUENCE [LARGE SCALE GENOMIC DNA]</scope>
    <source>
        <strain evidence="2">DSM 15282</strain>
    </source>
</reference>
<sequence length="288" mass="33665">MIKAFKQSIVHSWLILSISLFLQTQAVGQKMNFAFLYEMEYARDKSDLTQKEKELMVLWVNSNKSLFQSYNGYLRDSVYHSYLNIASQIDKLGKQAGSVDINQMLQQMGQFPTAKNTYKILKSSNDQKILQYRKLFKTDYYFSESIANLNWVIKEDTKDIFGYTCNLALLDYSGRKFFAWFTPEIPFNDGPYIFGGLPGLILELYDSDCEYIFKLVGIEKRTIEFETLYPKNAKKIGRAQYFKLEDEYRENPFSQMSELDASRVSPSDAAEVQRKLKSFNNRLERVID</sequence>
<dbReference type="Proteomes" id="UP000199564">
    <property type="component" value="Unassembled WGS sequence"/>
</dbReference>
<dbReference type="EMBL" id="FOVW01000009">
    <property type="protein sequence ID" value="SFO61670.1"/>
    <property type="molecule type" value="Genomic_DNA"/>
</dbReference>
<proteinExistence type="predicted"/>
<dbReference type="AlphaFoldDB" id="A0A1I5IN06"/>
<accession>A0A1I5IN06</accession>
<protein>
    <submittedName>
        <fullName evidence="1">GLPGLI family protein</fullName>
    </submittedName>
</protein>
<dbReference type="RefSeq" id="WP_091655064.1">
    <property type="nucleotide sequence ID" value="NZ_FOVW01000009.1"/>
</dbReference>
<evidence type="ECO:0000313" key="2">
    <source>
        <dbReference type="Proteomes" id="UP000199564"/>
    </source>
</evidence>
<organism evidence="1 2">
    <name type="scientific">Algoriphagus ornithinivorans</name>
    <dbReference type="NCBI Taxonomy" id="226506"/>
    <lineage>
        <taxon>Bacteria</taxon>
        <taxon>Pseudomonadati</taxon>
        <taxon>Bacteroidota</taxon>
        <taxon>Cytophagia</taxon>
        <taxon>Cytophagales</taxon>
        <taxon>Cyclobacteriaceae</taxon>
        <taxon>Algoriphagus</taxon>
    </lineage>
</organism>
<dbReference type="InterPro" id="IPR005901">
    <property type="entry name" value="GLPGLI"/>
</dbReference>
<name>A0A1I5IN06_9BACT</name>
<dbReference type="STRING" id="226506.SAMN04488519_10976"/>
<dbReference type="Pfam" id="PF09697">
    <property type="entry name" value="Porph_ging"/>
    <property type="match status" value="1"/>
</dbReference>
<evidence type="ECO:0000313" key="1">
    <source>
        <dbReference type="EMBL" id="SFO61670.1"/>
    </source>
</evidence>
<keyword evidence="2" id="KW-1185">Reference proteome</keyword>
<gene>
    <name evidence="1" type="ORF">SAMN04488519_10976</name>
</gene>
<dbReference type="NCBIfam" id="TIGR01200">
    <property type="entry name" value="GLPGLI"/>
    <property type="match status" value="1"/>
</dbReference>